<dbReference type="InterPro" id="IPR004136">
    <property type="entry name" value="NMO"/>
</dbReference>
<dbReference type="Pfam" id="PF03060">
    <property type="entry name" value="NMO"/>
    <property type="match status" value="1"/>
</dbReference>
<keyword evidence="4" id="KW-0503">Monooxygenase</keyword>
<dbReference type="RefSeq" id="WP_185301443.1">
    <property type="nucleotide sequence ID" value="NZ_CP045702.1"/>
</dbReference>
<dbReference type="SMART" id="SM01240">
    <property type="entry name" value="IMPDH"/>
    <property type="match status" value="1"/>
</dbReference>
<evidence type="ECO:0000313" key="4">
    <source>
        <dbReference type="EMBL" id="QNE77983.1"/>
    </source>
</evidence>
<dbReference type="SUPFAM" id="SSF51412">
    <property type="entry name" value="Inosine monophosphate dehydrogenase (IMPDH)"/>
    <property type="match status" value="1"/>
</dbReference>
<keyword evidence="2" id="KW-0288">FMN</keyword>
<dbReference type="AlphaFoldDB" id="A0A7G7BRL8"/>
<accession>A0A7G7BRL8</accession>
<dbReference type="EMBL" id="CP045702">
    <property type="protein sequence ID" value="QNE77983.1"/>
    <property type="molecule type" value="Genomic_DNA"/>
</dbReference>
<evidence type="ECO:0000256" key="1">
    <source>
        <dbReference type="ARBA" id="ARBA00022630"/>
    </source>
</evidence>
<keyword evidence="3" id="KW-0560">Oxidoreductase</keyword>
<dbReference type="CDD" id="cd04730">
    <property type="entry name" value="NPD_like"/>
    <property type="match status" value="1"/>
</dbReference>
<organism evidence="4 5">
    <name type="scientific">Streptomyces finlayi</name>
    <dbReference type="NCBI Taxonomy" id="67296"/>
    <lineage>
        <taxon>Bacteria</taxon>
        <taxon>Bacillati</taxon>
        <taxon>Actinomycetota</taxon>
        <taxon>Actinomycetes</taxon>
        <taxon>Kitasatosporales</taxon>
        <taxon>Streptomycetaceae</taxon>
        <taxon>Streptomyces</taxon>
    </lineage>
</organism>
<evidence type="ECO:0000256" key="3">
    <source>
        <dbReference type="ARBA" id="ARBA00023002"/>
    </source>
</evidence>
<dbReference type="PANTHER" id="PTHR32332">
    <property type="entry name" value="2-NITROPROPANE DIOXYGENASE"/>
    <property type="match status" value="1"/>
</dbReference>
<name>A0A7G7BRL8_9ACTN</name>
<keyword evidence="5" id="KW-1185">Reference proteome</keyword>
<dbReference type="InterPro" id="IPR013785">
    <property type="entry name" value="Aldolase_TIM"/>
</dbReference>
<evidence type="ECO:0000256" key="2">
    <source>
        <dbReference type="ARBA" id="ARBA00022643"/>
    </source>
</evidence>
<sequence length="349" mass="36156">MRTRLTELIGIRHPIVQTGMGWVAGPRLVSATAQAGALGILASATMTVEQLRAAVREVNSRTGAPFGVNLRADAGDARERVRVVVEEGVKVASFALAPSKDLIAELKDAGVVVIPSVGARRHAEKVAAWGADAVIVQGGEGGGHTGDVATTVLLPQVVDAVGIPVIAAGGFHDGRGLVAALAFGAAGVAMGTRFLLTSDSTVPDAVKARYLTAGVKDVTVTRAVDGLPHRMLRTEMVAALENAGRARALATAVRRAAGFRRLTGLSLREMVRDGLAMKHGKDLSWSQVLLAANTPMLLKAAMVDGRTDLGVMASGQVAGLIEDLPSVAELVERVMAEADRTLGALPRGR</sequence>
<evidence type="ECO:0000313" key="5">
    <source>
        <dbReference type="Proteomes" id="UP000515307"/>
    </source>
</evidence>
<dbReference type="KEGG" id="sfiy:F0344_28335"/>
<dbReference type="GO" id="GO:0018580">
    <property type="term" value="F:nitronate monooxygenase activity"/>
    <property type="evidence" value="ECO:0007669"/>
    <property type="project" value="InterPro"/>
</dbReference>
<gene>
    <name evidence="4" type="ORF">F0344_28335</name>
</gene>
<keyword evidence="1" id="KW-0285">Flavoprotein</keyword>
<reference evidence="5" key="1">
    <citation type="submission" date="2019-10" db="EMBL/GenBank/DDBJ databases">
        <title>Antimicrobial potential of Antarctic Bacteria.</title>
        <authorList>
            <person name="Benaud N."/>
            <person name="Edwards R.J."/>
            <person name="Ferrari B.C."/>
        </authorList>
    </citation>
    <scope>NUCLEOTIDE SEQUENCE [LARGE SCALE GENOMIC DNA]</scope>
    <source>
        <strain evidence="5">NBSH44</strain>
    </source>
</reference>
<proteinExistence type="predicted"/>
<protein>
    <submittedName>
        <fullName evidence="4">Nitronate monooxygenase</fullName>
    </submittedName>
</protein>
<dbReference type="Gene3D" id="3.20.20.70">
    <property type="entry name" value="Aldolase class I"/>
    <property type="match status" value="1"/>
</dbReference>
<dbReference type="PANTHER" id="PTHR32332:SF20">
    <property type="entry name" value="2-NITROPROPANE DIOXYGENASE-LIKE PROTEIN"/>
    <property type="match status" value="1"/>
</dbReference>
<dbReference type="Proteomes" id="UP000515307">
    <property type="component" value="Chromosome"/>
</dbReference>